<keyword evidence="3" id="KW-0808">Transferase</keyword>
<evidence type="ECO:0000259" key="4">
    <source>
        <dbReference type="Pfam" id="PF01555"/>
    </source>
</evidence>
<evidence type="ECO:0000256" key="2">
    <source>
        <dbReference type="ARBA" id="ARBA00022603"/>
    </source>
</evidence>
<dbReference type="PROSITE" id="PS00092">
    <property type="entry name" value="N6_MTASE"/>
    <property type="match status" value="1"/>
</dbReference>
<proteinExistence type="inferred from homology"/>
<protein>
    <recommendedName>
        <fullName evidence="4">DNA methylase N-4/N-6 domain-containing protein</fullName>
    </recommendedName>
</protein>
<dbReference type="PANTHER" id="PTHR13370:SF3">
    <property type="entry name" value="TRNA (GUANINE(10)-N2)-METHYLTRANSFERASE HOMOLOG"/>
    <property type="match status" value="1"/>
</dbReference>
<accession>A0A0F8VXV5</accession>
<name>A0A0F8VXV5_9ZZZZ</name>
<reference evidence="5" key="1">
    <citation type="journal article" date="2015" name="Nature">
        <title>Complex archaea that bridge the gap between prokaryotes and eukaryotes.</title>
        <authorList>
            <person name="Spang A."/>
            <person name="Saw J.H."/>
            <person name="Jorgensen S.L."/>
            <person name="Zaremba-Niedzwiedzka K."/>
            <person name="Martijn J."/>
            <person name="Lind A.E."/>
            <person name="van Eijk R."/>
            <person name="Schleper C."/>
            <person name="Guy L."/>
            <person name="Ettema T.J."/>
        </authorList>
    </citation>
    <scope>NUCLEOTIDE SEQUENCE</scope>
</reference>
<evidence type="ECO:0000256" key="1">
    <source>
        <dbReference type="ARBA" id="ARBA00006594"/>
    </source>
</evidence>
<dbReference type="GO" id="GO:0032259">
    <property type="term" value="P:methylation"/>
    <property type="evidence" value="ECO:0007669"/>
    <property type="project" value="UniProtKB-KW"/>
</dbReference>
<feature type="non-terminal residue" evidence="5">
    <location>
        <position position="1"/>
    </location>
</feature>
<dbReference type="GO" id="GO:0005737">
    <property type="term" value="C:cytoplasm"/>
    <property type="evidence" value="ECO:0007669"/>
    <property type="project" value="TreeGrafter"/>
</dbReference>
<dbReference type="InterPro" id="IPR002941">
    <property type="entry name" value="DNA_methylase_N4/N6"/>
</dbReference>
<comment type="caution">
    <text evidence="5">The sequence shown here is derived from an EMBL/GenBank/DDBJ whole genome shotgun (WGS) entry which is preliminary data.</text>
</comment>
<comment type="similarity">
    <text evidence="1">Belongs to the N(4)/N(6)-methyltransferase family.</text>
</comment>
<dbReference type="PRINTS" id="PR00508">
    <property type="entry name" value="S21N4MTFRASE"/>
</dbReference>
<dbReference type="Gene3D" id="3.40.50.150">
    <property type="entry name" value="Vaccinia Virus protein VP39"/>
    <property type="match status" value="1"/>
</dbReference>
<evidence type="ECO:0000256" key="3">
    <source>
        <dbReference type="ARBA" id="ARBA00022679"/>
    </source>
</evidence>
<dbReference type="GO" id="GO:0003677">
    <property type="term" value="F:DNA binding"/>
    <property type="evidence" value="ECO:0007669"/>
    <property type="project" value="InterPro"/>
</dbReference>
<dbReference type="EMBL" id="LAZR01068671">
    <property type="protein sequence ID" value="KKK49198.1"/>
    <property type="molecule type" value="Genomic_DNA"/>
</dbReference>
<dbReference type="AlphaFoldDB" id="A0A0F8VXV5"/>
<dbReference type="GO" id="GO:0008170">
    <property type="term" value="F:N-methyltransferase activity"/>
    <property type="evidence" value="ECO:0007669"/>
    <property type="project" value="InterPro"/>
</dbReference>
<dbReference type="InterPro" id="IPR029063">
    <property type="entry name" value="SAM-dependent_MTases_sf"/>
</dbReference>
<dbReference type="SUPFAM" id="SSF53335">
    <property type="entry name" value="S-adenosyl-L-methionine-dependent methyltransferases"/>
    <property type="match status" value="1"/>
</dbReference>
<evidence type="ECO:0000313" key="5">
    <source>
        <dbReference type="EMBL" id="KKK49198.1"/>
    </source>
</evidence>
<sequence length="238" mass="26688">IDPRLLPSEEIQIQELGYVVSCVRPADSFFDVILTDPPYGIDIHTKETFDADSHEYDDSDITFQDILATLPSIAYRTAKENAHLYCFCDIRRFTELLVAFELGGWTVWSRPIIWDKGNTGSYGNIEYGFRACYDAILFARKGDKKVTAGYRDVINITQKTTQAHPAGKPVELFSELLKRSVLPGDRVADFFCGSGPIFPAAANNKCIAYGWEINEKYHAMAAESLRKAEGVDILPDES</sequence>
<gene>
    <name evidence="5" type="ORF">LCGC14_3137470</name>
</gene>
<dbReference type="InterPro" id="IPR001091">
    <property type="entry name" value="RM_Methyltransferase"/>
</dbReference>
<dbReference type="PANTHER" id="PTHR13370">
    <property type="entry name" value="RNA METHYLASE-RELATED"/>
    <property type="match status" value="1"/>
</dbReference>
<organism evidence="5">
    <name type="scientific">marine sediment metagenome</name>
    <dbReference type="NCBI Taxonomy" id="412755"/>
    <lineage>
        <taxon>unclassified sequences</taxon>
        <taxon>metagenomes</taxon>
        <taxon>ecological metagenomes</taxon>
    </lineage>
</organism>
<dbReference type="InterPro" id="IPR002052">
    <property type="entry name" value="DNA_methylase_N6_adenine_CS"/>
</dbReference>
<feature type="domain" description="DNA methylase N-4/N-6" evidence="4">
    <location>
        <begin position="31"/>
        <end position="222"/>
    </location>
</feature>
<keyword evidence="2" id="KW-0489">Methyltransferase</keyword>
<dbReference type="Pfam" id="PF01555">
    <property type="entry name" value="N6_N4_Mtase"/>
    <property type="match status" value="1"/>
</dbReference>